<dbReference type="Proteomes" id="UP001597168">
    <property type="component" value="Unassembled WGS sequence"/>
</dbReference>
<dbReference type="EMBL" id="JBHTLK010000144">
    <property type="protein sequence ID" value="MFD1150184.1"/>
    <property type="molecule type" value="Genomic_DNA"/>
</dbReference>
<sequence>MTDTAYLHRIEYFRRQDNGSLVCEHVETVDDHGWYIERGAQWKDRYTRGCAKEFLARAGAPGGVYSVAVWRGSTRVCTVGLHWNGTPLERVNYSTRSGQ</sequence>
<evidence type="ECO:0000313" key="2">
    <source>
        <dbReference type="Proteomes" id="UP001597168"/>
    </source>
</evidence>
<protein>
    <submittedName>
        <fullName evidence="1">Uncharacterized protein</fullName>
    </submittedName>
</protein>
<keyword evidence="2" id="KW-1185">Reference proteome</keyword>
<comment type="caution">
    <text evidence="1">The sequence shown here is derived from an EMBL/GenBank/DDBJ whole genome shotgun (WGS) entry which is preliminary data.</text>
</comment>
<name>A0ABW3QZJ7_9PSEU</name>
<dbReference type="RefSeq" id="WP_380726047.1">
    <property type="nucleotide sequence ID" value="NZ_JBHTLK010000144.1"/>
</dbReference>
<proteinExistence type="predicted"/>
<evidence type="ECO:0000313" key="1">
    <source>
        <dbReference type="EMBL" id="MFD1150184.1"/>
    </source>
</evidence>
<accession>A0ABW3QZJ7</accession>
<reference evidence="2" key="1">
    <citation type="journal article" date="2019" name="Int. J. Syst. Evol. Microbiol.">
        <title>The Global Catalogue of Microorganisms (GCM) 10K type strain sequencing project: providing services to taxonomists for standard genome sequencing and annotation.</title>
        <authorList>
            <consortium name="The Broad Institute Genomics Platform"/>
            <consortium name="The Broad Institute Genome Sequencing Center for Infectious Disease"/>
            <person name="Wu L."/>
            <person name="Ma J."/>
        </authorList>
    </citation>
    <scope>NUCLEOTIDE SEQUENCE [LARGE SCALE GENOMIC DNA]</scope>
    <source>
        <strain evidence="2">CCUG 60214</strain>
    </source>
</reference>
<gene>
    <name evidence="1" type="ORF">ACFQ3T_23875</name>
</gene>
<organism evidence="1 2">
    <name type="scientific">Saccharothrix hoggarensis</name>
    <dbReference type="NCBI Taxonomy" id="913853"/>
    <lineage>
        <taxon>Bacteria</taxon>
        <taxon>Bacillati</taxon>
        <taxon>Actinomycetota</taxon>
        <taxon>Actinomycetes</taxon>
        <taxon>Pseudonocardiales</taxon>
        <taxon>Pseudonocardiaceae</taxon>
        <taxon>Saccharothrix</taxon>
    </lineage>
</organism>